<dbReference type="PANTHER" id="PTHR15114:SF1">
    <property type="entry name" value="REPLICATION PROTEIN A 14 KDA SUBUNIT"/>
    <property type="match status" value="1"/>
</dbReference>
<reference evidence="4 5" key="1">
    <citation type="submission" date="2017-08" db="EMBL/GenBank/DDBJ databases">
        <title>USMARCv1.0.</title>
        <authorList>
            <person name="Hannum G.I."/>
            <person name="Koren S."/>
            <person name="Schroeder S.G."/>
            <person name="Chin S.C."/>
            <person name="Nonneman D.J."/>
            <person name="Becker S.A."/>
            <person name="Rosen B.D."/>
            <person name="Bickhart D.M."/>
            <person name="Putnam N.H."/>
            <person name="Green R.E."/>
            <person name="Tuggle C.K."/>
            <person name="Liu H."/>
            <person name="Rohrer G.A."/>
            <person name="Warr A."/>
            <person name="Hall R."/>
            <person name="Kim K."/>
            <person name="Hume D.A."/>
            <person name="Talbot R."/>
            <person name="Chow W."/>
            <person name="Howe K."/>
            <person name="Schwartz A.S."/>
            <person name="Watson M."/>
            <person name="Archibald A.L."/>
            <person name="Phillippy A.M."/>
            <person name="Smith T.P.L."/>
        </authorList>
    </citation>
    <scope>NUCLEOTIDE SEQUENCE [LARGE SCALE GENOMIC DNA]</scope>
</reference>
<name>A0A4X1UNR5_PIG</name>
<dbReference type="GO" id="GO:0003677">
    <property type="term" value="F:DNA binding"/>
    <property type="evidence" value="ECO:0007669"/>
    <property type="project" value="InterPro"/>
</dbReference>
<evidence type="ECO:0000313" key="5">
    <source>
        <dbReference type="Proteomes" id="UP000314985"/>
    </source>
</evidence>
<dbReference type="GO" id="GO:0006310">
    <property type="term" value="P:DNA recombination"/>
    <property type="evidence" value="ECO:0007669"/>
    <property type="project" value="InterPro"/>
</dbReference>
<dbReference type="AlphaFoldDB" id="A0A4X1UNR5"/>
<dbReference type="GO" id="GO:0031981">
    <property type="term" value="C:nuclear lumen"/>
    <property type="evidence" value="ECO:0007669"/>
    <property type="project" value="UniProtKB-ARBA"/>
</dbReference>
<sequence length="84" mass="9225">MFILSDGKGKSVTTELVQPLDEEISGIVEVVGRVTTKATIMCASYIQCKEDNHPFDLGLYNKAVEITHEFPQCFPLGVVQHSGI</sequence>
<proteinExistence type="inferred from homology"/>
<dbReference type="Pfam" id="PF08661">
    <property type="entry name" value="Rep_fac-A_3"/>
    <property type="match status" value="1"/>
</dbReference>
<evidence type="ECO:0000256" key="1">
    <source>
        <dbReference type="ARBA" id="ARBA00004123"/>
    </source>
</evidence>
<organism evidence="4 5">
    <name type="scientific">Sus scrofa</name>
    <name type="common">Pig</name>
    <dbReference type="NCBI Taxonomy" id="9823"/>
    <lineage>
        <taxon>Eukaryota</taxon>
        <taxon>Metazoa</taxon>
        <taxon>Chordata</taxon>
        <taxon>Craniata</taxon>
        <taxon>Vertebrata</taxon>
        <taxon>Euteleostomi</taxon>
        <taxon>Mammalia</taxon>
        <taxon>Eutheria</taxon>
        <taxon>Laurasiatheria</taxon>
        <taxon>Artiodactyla</taxon>
        <taxon>Suina</taxon>
        <taxon>Suidae</taxon>
        <taxon>Sus</taxon>
    </lineage>
</organism>
<dbReference type="Proteomes" id="UP000314985">
    <property type="component" value="Chromosome 12"/>
</dbReference>
<comment type="similarity">
    <text evidence="2">Belongs to the replication factor A protein 3 family.</text>
</comment>
<dbReference type="InterPro" id="IPR012340">
    <property type="entry name" value="NA-bd_OB-fold"/>
</dbReference>
<evidence type="ECO:0000313" key="4">
    <source>
        <dbReference type="Ensembl" id="ENSSSCP00070030952.1"/>
    </source>
</evidence>
<protein>
    <recommendedName>
        <fullName evidence="6">Replication protein A3</fullName>
    </recommendedName>
</protein>
<comment type="subcellular location">
    <subcellularLocation>
        <location evidence="1">Nucleus</location>
    </subcellularLocation>
</comment>
<dbReference type="SUPFAM" id="SSF50249">
    <property type="entry name" value="Nucleic acid-binding proteins"/>
    <property type="match status" value="1"/>
</dbReference>
<dbReference type="GO" id="GO:0006260">
    <property type="term" value="P:DNA replication"/>
    <property type="evidence" value="ECO:0007669"/>
    <property type="project" value="InterPro"/>
</dbReference>
<dbReference type="InterPro" id="IPR013970">
    <property type="entry name" value="Rfa2"/>
</dbReference>
<keyword evidence="3" id="KW-0539">Nucleus</keyword>
<evidence type="ECO:0000256" key="3">
    <source>
        <dbReference type="ARBA" id="ARBA00023242"/>
    </source>
</evidence>
<reference evidence="4" key="2">
    <citation type="submission" date="2025-08" db="UniProtKB">
        <authorList>
            <consortium name="Ensembl"/>
        </authorList>
    </citation>
    <scope>IDENTIFICATION</scope>
</reference>
<dbReference type="PANTHER" id="PTHR15114">
    <property type="entry name" value="REPLICATION PROTEIN A3"/>
    <property type="match status" value="1"/>
</dbReference>
<dbReference type="Ensembl" id="ENSSSCT00070037013.1">
    <property type="protein sequence ID" value="ENSSSCP00070030952.1"/>
    <property type="gene ID" value="ENSSSCG00070018771.1"/>
</dbReference>
<evidence type="ECO:0008006" key="6">
    <source>
        <dbReference type="Google" id="ProtNLM"/>
    </source>
</evidence>
<dbReference type="GO" id="GO:0006281">
    <property type="term" value="P:DNA repair"/>
    <property type="evidence" value="ECO:0007669"/>
    <property type="project" value="InterPro"/>
</dbReference>
<dbReference type="Gene3D" id="2.40.50.140">
    <property type="entry name" value="Nucleic acid-binding proteins"/>
    <property type="match status" value="1"/>
</dbReference>
<accession>A0A4X1UNR5</accession>
<evidence type="ECO:0000256" key="2">
    <source>
        <dbReference type="ARBA" id="ARBA00009761"/>
    </source>
</evidence>